<feature type="disulfide bond" evidence="17">
    <location>
        <begin position="533"/>
        <end position="570"/>
    </location>
</feature>
<evidence type="ECO:0000256" key="6">
    <source>
        <dbReference type="ARBA" id="ARBA00022723"/>
    </source>
</evidence>
<name>A0A673C4L6_9TELE</name>
<feature type="disulfide bond" evidence="17">
    <location>
        <begin position="498"/>
        <end position="509"/>
    </location>
</feature>
<dbReference type="GO" id="GO:0006508">
    <property type="term" value="P:proteolysis"/>
    <property type="evidence" value="ECO:0007669"/>
    <property type="project" value="UniProtKB-KW"/>
</dbReference>
<feature type="domain" description="Peptidase M12B" evidence="20">
    <location>
        <begin position="223"/>
        <end position="432"/>
    </location>
</feature>
<feature type="binding site" evidence="16">
    <location>
        <position position="309"/>
    </location>
    <ligand>
        <name>Ca(2+)</name>
        <dbReference type="ChEBI" id="CHEBI:29108"/>
        <label>2</label>
    </ligand>
</feature>
<dbReference type="Gene3D" id="3.40.1620.60">
    <property type="match status" value="2"/>
</dbReference>
<dbReference type="GO" id="GO:0031012">
    <property type="term" value="C:extracellular matrix"/>
    <property type="evidence" value="ECO:0007669"/>
    <property type="project" value="TreeGrafter"/>
</dbReference>
<dbReference type="InterPro" id="IPR050439">
    <property type="entry name" value="ADAMTS_ADAMTS-like"/>
</dbReference>
<dbReference type="Pfam" id="PF05986">
    <property type="entry name" value="ADAMTS_spacer1"/>
    <property type="match status" value="1"/>
</dbReference>
<reference evidence="21" key="2">
    <citation type="submission" date="2025-08" db="UniProtKB">
        <authorList>
            <consortium name="Ensembl"/>
        </authorList>
    </citation>
    <scope>IDENTIFICATION</scope>
</reference>
<dbReference type="PANTHER" id="PTHR13723">
    <property type="entry name" value="ADAMTS A DISINTEGRIN AND METALLOPROTEASE WITH THROMBOSPONDIN MOTIFS PROTEASE"/>
    <property type="match status" value="1"/>
</dbReference>
<dbReference type="GO" id="GO:0008270">
    <property type="term" value="F:zinc ion binding"/>
    <property type="evidence" value="ECO:0007669"/>
    <property type="project" value="InterPro"/>
</dbReference>
<dbReference type="SMART" id="SM00209">
    <property type="entry name" value="TSP1"/>
    <property type="match status" value="3"/>
</dbReference>
<feature type="binding site" evidence="16">
    <location>
        <position position="430"/>
    </location>
    <ligand>
        <name>Ca(2+)</name>
        <dbReference type="ChEBI" id="CHEBI:29108"/>
        <label>2</label>
    </ligand>
</feature>
<evidence type="ECO:0000256" key="9">
    <source>
        <dbReference type="ARBA" id="ARBA00022801"/>
    </source>
</evidence>
<dbReference type="FunFam" id="2.20.100.10:FF:000006">
    <property type="entry name" value="A disintegrin and metalloproteinase with thrombospondin motifs 1"/>
    <property type="match status" value="1"/>
</dbReference>
<feature type="binding site" evidence="16 18">
    <location>
        <position position="376"/>
    </location>
    <ligand>
        <name>Zn(2+)</name>
        <dbReference type="ChEBI" id="CHEBI:29105"/>
        <note>catalytic</note>
    </ligand>
</feature>
<dbReference type="InterPro" id="IPR041645">
    <property type="entry name" value="ADAMTS_CR_2"/>
</dbReference>
<feature type="signal peptide" evidence="19">
    <location>
        <begin position="1"/>
        <end position="23"/>
    </location>
</feature>
<organism evidence="21 22">
    <name type="scientific">Sphaeramia orbicularis</name>
    <name type="common">orbiculate cardinalfish</name>
    <dbReference type="NCBI Taxonomy" id="375764"/>
    <lineage>
        <taxon>Eukaryota</taxon>
        <taxon>Metazoa</taxon>
        <taxon>Chordata</taxon>
        <taxon>Craniata</taxon>
        <taxon>Vertebrata</taxon>
        <taxon>Euteleostomi</taxon>
        <taxon>Actinopterygii</taxon>
        <taxon>Neopterygii</taxon>
        <taxon>Teleostei</taxon>
        <taxon>Neoteleostei</taxon>
        <taxon>Acanthomorphata</taxon>
        <taxon>Gobiaria</taxon>
        <taxon>Kurtiformes</taxon>
        <taxon>Apogonoidei</taxon>
        <taxon>Apogonidae</taxon>
        <taxon>Apogoninae</taxon>
        <taxon>Sphaeramia</taxon>
    </lineage>
</organism>
<dbReference type="Pfam" id="PF19030">
    <property type="entry name" value="TSP1_ADAMTS"/>
    <property type="match status" value="2"/>
</dbReference>
<dbReference type="Pfam" id="PF01562">
    <property type="entry name" value="Pep_M12B_propep"/>
    <property type="match status" value="1"/>
</dbReference>
<dbReference type="InParanoid" id="A0A673C4L6"/>
<dbReference type="GO" id="GO:0030198">
    <property type="term" value="P:extracellular matrix organization"/>
    <property type="evidence" value="ECO:0007669"/>
    <property type="project" value="InterPro"/>
</dbReference>
<dbReference type="SUPFAM" id="SSF55486">
    <property type="entry name" value="Metalloproteases ('zincins'), catalytic domain"/>
    <property type="match status" value="1"/>
</dbReference>
<dbReference type="Pfam" id="PF17771">
    <property type="entry name" value="ADAMTS_CR_2"/>
    <property type="match status" value="1"/>
</dbReference>
<feature type="binding site" evidence="16">
    <location>
        <position position="427"/>
    </location>
    <ligand>
        <name>Ca(2+)</name>
        <dbReference type="ChEBI" id="CHEBI:29108"/>
        <label>1</label>
    </ligand>
</feature>
<keyword evidence="11" id="KW-0482">Metalloprotease</keyword>
<keyword evidence="9" id="KW-0378">Hydrolase</keyword>
<dbReference type="Ensembl" id="ENSSORT00005048406.1">
    <property type="protein sequence ID" value="ENSSORP00005047233.1"/>
    <property type="gene ID" value="ENSSORG00005021592.1"/>
</dbReference>
<sequence length="954" mass="105689">MATLISSLIILTKMLLYMKLTYCVEIDFCIPVRMDHQQYEKHQHRREEPIDEKQMFFKLSAFNQEFYLNLRPDSSFLAPGSMLSESGSSASNYSAAADLKDCFYSGDVNADRDSFAALSLCKGLHGGFSYNGMEYFISQSKSEDAAAPSGVGNSLDKTHVIQRRRRAAHTGSNFTSRCGVTPDTNFNISLEKYKYMSDLEIHGLTETVLKTLGRSKRFASIPRFVEVLVVADESMAKFHGDDLKHYLLTLMSVAARLYKHPSILNSINIVVVGFMVINDADKGPKVSSNAALTLRNFCSWQKKLNKHSDKHPEYWDTAILFTKQDLCGATTCDTLGMADVGTMCDPKRSCSVIEDDGLPSAFTTAHELGHVFNMPHDNVKACEEVFGKLKDNHMMSPTLIQIDRSRPWSVCSAAIITEFLDRGHGDCLLDQPQKQLSLPDNLPGSSYSLHRQCELAFGPGSKPCPYMHPCSKLWCTGKARGQLVCQTRHFPWADGTGCGNGKICYQGTCSDKNSTMYIKVDGRWGKWGAYGDCSRSCGGGVQLAKRECNNPVPENGGKYCYGVRLKYRSCNLNSCPDTVKSFREEQCEAYNGLNLNTNRLGSSVVWVPKYSGISPKDKCKLICRANGTGYFYVLAPKVVDGTPCSPDTSAVCVQGRCIKAGCDGKLDSNKKFDKCGVCGGDNQGCKKISGMFTKPIHGYNFVVMLPVGASNIDIRQRGYRGMVSDENYLAVKNRHGKYLLNGNYVVSAVERDLLVKGSLLRYSGTSTSVEILQATRPLQEPLTVEVLSVGKMTPPRVRYSFYISKESKEEKTLRKEERSHAAHNSVLVDSNKVEAKKQVMGKRPAIHWVTGSWEACSVTCGGGLQKRLVQCQSMEGRPATDCDSTDRPVAVRACGDPCPTWDIGAWSHCSKSCGRGFKRRPVRCMTENGLNLPREHCSGRRKPQELDLCNLKPC</sequence>
<dbReference type="AlphaFoldDB" id="A0A673C4L6"/>
<dbReference type="InterPro" id="IPR013277">
    <property type="entry name" value="Pept_M12B_ADAM-TS8"/>
</dbReference>
<dbReference type="SMART" id="SM00608">
    <property type="entry name" value="ACR"/>
    <property type="match status" value="1"/>
</dbReference>
<evidence type="ECO:0000256" key="19">
    <source>
        <dbReference type="SAM" id="SignalP"/>
    </source>
</evidence>
<keyword evidence="10 16" id="KW-0862">Zinc</keyword>
<feature type="binding site" evidence="16 18">
    <location>
        <position position="366"/>
    </location>
    <ligand>
        <name>Zn(2+)</name>
        <dbReference type="ChEBI" id="CHEBI:29105"/>
        <note>catalytic</note>
    </ligand>
</feature>
<dbReference type="PROSITE" id="PS50215">
    <property type="entry name" value="ADAM_MEPRO"/>
    <property type="match status" value="1"/>
</dbReference>
<evidence type="ECO:0000256" key="18">
    <source>
        <dbReference type="PROSITE-ProRule" id="PRU00276"/>
    </source>
</evidence>
<keyword evidence="16" id="KW-0106">Calcium</keyword>
<dbReference type="PRINTS" id="PR01861">
    <property type="entry name" value="ADAMTS8"/>
</dbReference>
<dbReference type="InterPro" id="IPR024079">
    <property type="entry name" value="MetalloPept_cat_dom_sf"/>
</dbReference>
<dbReference type="Proteomes" id="UP000472271">
    <property type="component" value="Chromosome 13"/>
</dbReference>
<feature type="disulfide bond" evidence="17">
    <location>
        <begin position="548"/>
        <end position="560"/>
    </location>
</feature>
<accession>A0A673C4L6</accession>
<keyword evidence="12" id="KW-0865">Zymogen</keyword>
<dbReference type="CDD" id="cd04273">
    <property type="entry name" value="ZnMc_ADAMTS_like"/>
    <property type="match status" value="1"/>
</dbReference>
<keyword evidence="5" id="KW-0165">Cleavage on pair of basic residues</keyword>
<dbReference type="PROSITE" id="PS50092">
    <property type="entry name" value="TSP1"/>
    <property type="match status" value="3"/>
</dbReference>
<feature type="disulfide bond" evidence="17">
    <location>
        <begin position="298"/>
        <end position="350"/>
    </location>
</feature>
<feature type="disulfide bond" evidence="17">
    <location>
        <begin position="344"/>
        <end position="427"/>
    </location>
</feature>
<reference evidence="21" key="3">
    <citation type="submission" date="2025-09" db="UniProtKB">
        <authorList>
            <consortium name="Ensembl"/>
        </authorList>
    </citation>
    <scope>IDENTIFICATION</scope>
</reference>
<dbReference type="Pfam" id="PF00090">
    <property type="entry name" value="TSP_1"/>
    <property type="match status" value="1"/>
</dbReference>
<evidence type="ECO:0000259" key="20">
    <source>
        <dbReference type="PROSITE" id="PS50215"/>
    </source>
</evidence>
<dbReference type="InterPro" id="IPR010294">
    <property type="entry name" value="ADAMTS_spacer1"/>
</dbReference>
<keyword evidence="7 19" id="KW-0732">Signal</keyword>
<keyword evidence="8" id="KW-0677">Repeat</keyword>
<dbReference type="PRINTS" id="PR01857">
    <property type="entry name" value="ADAMTSFAMILY"/>
</dbReference>
<protein>
    <recommendedName>
        <fullName evidence="20">Peptidase M12B domain-containing protein</fullName>
    </recommendedName>
</protein>
<evidence type="ECO:0000256" key="8">
    <source>
        <dbReference type="ARBA" id="ARBA00022737"/>
    </source>
</evidence>
<dbReference type="SUPFAM" id="SSF82895">
    <property type="entry name" value="TSP-1 type 1 repeat"/>
    <property type="match status" value="3"/>
</dbReference>
<dbReference type="RefSeq" id="XP_030007555.1">
    <property type="nucleotide sequence ID" value="XM_030151695.1"/>
</dbReference>
<feature type="binding site" evidence="16">
    <location>
        <position position="226"/>
    </location>
    <ligand>
        <name>Ca(2+)</name>
        <dbReference type="ChEBI" id="CHEBI:29108"/>
        <label>2</label>
    </ligand>
</feature>
<gene>
    <name evidence="21" type="primary">adamts15</name>
</gene>
<feature type="disulfide bond" evidence="17">
    <location>
        <begin position="382"/>
        <end position="411"/>
    </location>
</feature>
<dbReference type="InterPro" id="IPR000884">
    <property type="entry name" value="TSP1_rpt"/>
</dbReference>
<dbReference type="InterPro" id="IPR006586">
    <property type="entry name" value="ADAM_Cys-rich"/>
</dbReference>
<evidence type="ECO:0000256" key="13">
    <source>
        <dbReference type="ARBA" id="ARBA00023157"/>
    </source>
</evidence>
<feature type="binding site" evidence="16">
    <location>
        <position position="316"/>
    </location>
    <ligand>
        <name>Ca(2+)</name>
        <dbReference type="ChEBI" id="CHEBI:29108"/>
        <label>1</label>
    </ligand>
</feature>
<evidence type="ECO:0000256" key="12">
    <source>
        <dbReference type="ARBA" id="ARBA00023145"/>
    </source>
</evidence>
<keyword evidence="2" id="KW-0964">Secreted</keyword>
<keyword evidence="6 16" id="KW-0479">Metal-binding</keyword>
<evidence type="ECO:0000256" key="11">
    <source>
        <dbReference type="ARBA" id="ARBA00023049"/>
    </source>
</evidence>
<feature type="active site" evidence="15 18">
    <location>
        <position position="367"/>
    </location>
</feature>
<proteinExistence type="predicted"/>
<evidence type="ECO:0000256" key="1">
    <source>
        <dbReference type="ARBA" id="ARBA00004498"/>
    </source>
</evidence>
<dbReference type="FunFam" id="2.20.100.10:FF:000005">
    <property type="entry name" value="ADAM metallopeptidase with thrombospondin type 1 motif 9"/>
    <property type="match status" value="1"/>
</dbReference>
<feature type="binding site" evidence="16 18">
    <location>
        <position position="370"/>
    </location>
    <ligand>
        <name>Zn(2+)</name>
        <dbReference type="ChEBI" id="CHEBI:29105"/>
        <note>catalytic</note>
    </ligand>
</feature>
<evidence type="ECO:0000256" key="17">
    <source>
        <dbReference type="PIRSR" id="PIRSR613273-3"/>
    </source>
</evidence>
<evidence type="ECO:0000256" key="3">
    <source>
        <dbReference type="ARBA" id="ARBA00022530"/>
    </source>
</evidence>
<dbReference type="InterPro" id="IPR013273">
    <property type="entry name" value="ADAMTS/ADAMTS-like"/>
</dbReference>
<feature type="disulfide bond" evidence="17">
    <location>
        <begin position="537"/>
        <end position="575"/>
    </location>
</feature>
<evidence type="ECO:0000256" key="7">
    <source>
        <dbReference type="ARBA" id="ARBA00022729"/>
    </source>
</evidence>
<keyword evidence="13 17" id="KW-1015">Disulfide bond</keyword>
<dbReference type="FunFam" id="3.40.390.10:FF:000001">
    <property type="entry name" value="A disintegrin and metalloproteinase with thrombospondin motifs 1"/>
    <property type="match status" value="1"/>
</dbReference>
<dbReference type="PANTHER" id="PTHR13723:SF39">
    <property type="entry name" value="A DISINTEGRIN AND METALLOPROTEINASE WITH THROMBOSPONDIN MOTIFS 15"/>
    <property type="match status" value="1"/>
</dbReference>
<reference evidence="21" key="1">
    <citation type="submission" date="2019-06" db="EMBL/GenBank/DDBJ databases">
        <authorList>
            <consortium name="Wellcome Sanger Institute Data Sharing"/>
        </authorList>
    </citation>
    <scope>NUCLEOTIDE SEQUENCE [LARGE SCALE GENOMIC DNA]</scope>
</reference>
<evidence type="ECO:0000313" key="21">
    <source>
        <dbReference type="Ensembl" id="ENSSORP00005047233.1"/>
    </source>
</evidence>
<evidence type="ECO:0000256" key="15">
    <source>
        <dbReference type="PIRSR" id="PIRSR613273-1"/>
    </source>
</evidence>
<keyword evidence="3" id="KW-0272">Extracellular matrix</keyword>
<dbReference type="Gene3D" id="2.20.100.10">
    <property type="entry name" value="Thrombospondin type-1 (TSP1) repeat"/>
    <property type="match status" value="3"/>
</dbReference>
<feature type="chain" id="PRO_5025593983" description="Peptidase M12B domain-containing protein" evidence="19">
    <location>
        <begin position="24"/>
        <end position="954"/>
    </location>
</feature>
<feature type="binding site" evidence="16">
    <location>
        <position position="309"/>
    </location>
    <ligand>
        <name>Ca(2+)</name>
        <dbReference type="ChEBI" id="CHEBI:29108"/>
        <label>1</label>
    </ligand>
</feature>
<evidence type="ECO:0000256" key="14">
    <source>
        <dbReference type="ARBA" id="ARBA00023180"/>
    </source>
</evidence>
<comment type="cofactor">
    <cofactor evidence="16">
        <name>Zn(2+)</name>
        <dbReference type="ChEBI" id="CHEBI:29105"/>
    </cofactor>
    <text evidence="16">Binds 1 zinc ion per subunit.</text>
</comment>
<keyword evidence="4" id="KW-0645">Protease</keyword>
<dbReference type="InterPro" id="IPR002870">
    <property type="entry name" value="Peptidase_M12B_N"/>
</dbReference>
<feature type="binding site" evidence="16">
    <location>
        <position position="430"/>
    </location>
    <ligand>
        <name>Ca(2+)</name>
        <dbReference type="ChEBI" id="CHEBI:29108"/>
        <label>1</label>
    </ligand>
</feature>
<feature type="binding site" evidence="16">
    <location>
        <position position="226"/>
    </location>
    <ligand>
        <name>Ca(2+)</name>
        <dbReference type="ChEBI" id="CHEBI:29108"/>
        <label>1</label>
    </ligand>
</feature>
<evidence type="ECO:0000256" key="16">
    <source>
        <dbReference type="PIRSR" id="PIRSR613273-2"/>
    </source>
</evidence>
<feature type="disulfide bond" evidence="17">
    <location>
        <begin position="453"/>
        <end position="475"/>
    </location>
</feature>
<dbReference type="Gene3D" id="2.60.120.830">
    <property type="match status" value="1"/>
</dbReference>
<feature type="disulfide bond" evidence="17">
    <location>
        <begin position="464"/>
        <end position="485"/>
    </location>
</feature>
<keyword evidence="14" id="KW-0325">Glycoprotein</keyword>
<evidence type="ECO:0000256" key="4">
    <source>
        <dbReference type="ARBA" id="ARBA00022670"/>
    </source>
</evidence>
<evidence type="ECO:0000256" key="5">
    <source>
        <dbReference type="ARBA" id="ARBA00022685"/>
    </source>
</evidence>
<dbReference type="Pfam" id="PF19236">
    <property type="entry name" value="ADAMTS_CR_3"/>
    <property type="match status" value="1"/>
</dbReference>
<dbReference type="InterPro" id="IPR045371">
    <property type="entry name" value="ADAMTS_CR_3"/>
</dbReference>
<dbReference type="InterPro" id="IPR001590">
    <property type="entry name" value="Peptidase_M12B"/>
</dbReference>
<comment type="caution">
    <text evidence="18">Lacks conserved residue(s) required for the propagation of feature annotation.</text>
</comment>
<feature type="binding site" description="in inhibited form" evidence="16">
    <location>
        <position position="178"/>
    </location>
    <ligand>
        <name>Zn(2+)</name>
        <dbReference type="ChEBI" id="CHEBI:29105"/>
        <note>catalytic</note>
    </ligand>
</feature>
<dbReference type="OrthoDB" id="412680at2759"/>
<dbReference type="Pfam" id="PF01421">
    <property type="entry name" value="Reprolysin"/>
    <property type="match status" value="1"/>
</dbReference>
<evidence type="ECO:0000256" key="2">
    <source>
        <dbReference type="ARBA" id="ARBA00022525"/>
    </source>
</evidence>
<keyword evidence="22" id="KW-1185">Reference proteome</keyword>
<evidence type="ECO:0000256" key="10">
    <source>
        <dbReference type="ARBA" id="ARBA00022833"/>
    </source>
</evidence>
<evidence type="ECO:0000313" key="22">
    <source>
        <dbReference type="Proteomes" id="UP000472271"/>
    </source>
</evidence>
<feature type="disulfide bond" evidence="17">
    <location>
        <begin position="327"/>
        <end position="332"/>
    </location>
</feature>
<dbReference type="InterPro" id="IPR036383">
    <property type="entry name" value="TSP1_rpt_sf"/>
</dbReference>
<feature type="disulfide bond" evidence="17">
    <location>
        <begin position="470"/>
        <end position="504"/>
    </location>
</feature>
<dbReference type="GO" id="GO:0004222">
    <property type="term" value="F:metalloendopeptidase activity"/>
    <property type="evidence" value="ECO:0007669"/>
    <property type="project" value="InterPro"/>
</dbReference>
<comment type="subcellular location">
    <subcellularLocation>
        <location evidence="1">Secreted</location>
        <location evidence="1">Extracellular space</location>
        <location evidence="1">Extracellular matrix</location>
    </subcellularLocation>
</comment>
<dbReference type="GeneID" id="115431378"/>
<dbReference type="Gene3D" id="3.40.390.10">
    <property type="entry name" value="Collagenase (Catalytic Domain)"/>
    <property type="match status" value="1"/>
</dbReference>
<dbReference type="FunFam" id="2.60.120.830:FF:000001">
    <property type="entry name" value="A disintegrin and metalloproteinase with thrombospondin motifs 1"/>
    <property type="match status" value="1"/>
</dbReference>